<dbReference type="Pfam" id="PF14056">
    <property type="entry name" value="DUF4250"/>
    <property type="match status" value="1"/>
</dbReference>
<organism evidence="1 2">
    <name type="scientific">Clostridium baratii str. Sullivan</name>
    <dbReference type="NCBI Taxonomy" id="1415775"/>
    <lineage>
        <taxon>Bacteria</taxon>
        <taxon>Bacillati</taxon>
        <taxon>Bacillota</taxon>
        <taxon>Clostridia</taxon>
        <taxon>Eubacteriales</taxon>
        <taxon>Clostridiaceae</taxon>
        <taxon>Clostridium</taxon>
    </lineage>
</organism>
<evidence type="ECO:0000313" key="1">
    <source>
        <dbReference type="EMBL" id="AIY84500.1"/>
    </source>
</evidence>
<keyword evidence="2" id="KW-1185">Reference proteome</keyword>
<sequence>MNTDDIKDMDPNILVSIINLKLRDYYSNLENLCEDMNIDMNVLESSLEKGGFSYNKEINQFK</sequence>
<name>A0A0A7G000_9CLOT</name>
<dbReference type="KEGG" id="cbv:U729_132"/>
<dbReference type="EMBL" id="CP006905">
    <property type="protein sequence ID" value="AIY84500.1"/>
    <property type="molecule type" value="Genomic_DNA"/>
</dbReference>
<dbReference type="AlphaFoldDB" id="A0A0A7G000"/>
<dbReference type="RefSeq" id="WP_039310768.1">
    <property type="nucleotide sequence ID" value="NZ_CP006905.1"/>
</dbReference>
<dbReference type="STRING" id="1561.NPD11_2843"/>
<protein>
    <recommendedName>
        <fullName evidence="3">DUF4250 domain-containing protein</fullName>
    </recommendedName>
</protein>
<proteinExistence type="predicted"/>
<dbReference type="InterPro" id="IPR025346">
    <property type="entry name" value="DUF4250"/>
</dbReference>
<dbReference type="OrthoDB" id="6636823at2"/>
<accession>A0A0A7G000</accession>
<reference evidence="1 2" key="1">
    <citation type="journal article" date="2015" name="Infect. Genet. Evol.">
        <title>Genomic sequences of six botulinum neurotoxin-producing strains representing three clostridial species illustrate the mobility and diversity of botulinum neurotoxin genes.</title>
        <authorList>
            <person name="Smith T.J."/>
            <person name="Hill K.K."/>
            <person name="Xie G."/>
            <person name="Foley B.T."/>
            <person name="Williamson C.H."/>
            <person name="Foster J.T."/>
            <person name="Johnson S.L."/>
            <person name="Chertkov O."/>
            <person name="Teshima H."/>
            <person name="Gibbons H.S."/>
            <person name="Johnsky L.A."/>
            <person name="Karavis M.A."/>
            <person name="Smith L.A."/>
        </authorList>
    </citation>
    <scope>NUCLEOTIDE SEQUENCE [LARGE SCALE GENOMIC DNA]</scope>
    <source>
        <strain evidence="1 2">Sullivan</strain>
    </source>
</reference>
<evidence type="ECO:0000313" key="2">
    <source>
        <dbReference type="Proteomes" id="UP000030635"/>
    </source>
</evidence>
<dbReference type="Proteomes" id="UP000030635">
    <property type="component" value="Chromosome"/>
</dbReference>
<gene>
    <name evidence="1" type="ORF">U729_132</name>
</gene>
<evidence type="ECO:0008006" key="3">
    <source>
        <dbReference type="Google" id="ProtNLM"/>
    </source>
</evidence>
<dbReference type="HOGENOM" id="CLU_182788_0_1_9"/>